<keyword evidence="16" id="KW-1185">Reference proteome</keyword>
<evidence type="ECO:0000256" key="12">
    <source>
        <dbReference type="ARBA" id="ARBA00032493"/>
    </source>
</evidence>
<keyword evidence="8" id="KW-0521">NADP</keyword>
<comment type="pathway">
    <text evidence="2">Siderophore biosynthesis.</text>
</comment>
<keyword evidence="7" id="KW-0274">FAD</keyword>
<dbReference type="InterPro" id="IPR036188">
    <property type="entry name" value="FAD/NAD-bd_sf"/>
</dbReference>
<evidence type="ECO:0000256" key="11">
    <source>
        <dbReference type="ARBA" id="ARBA00031158"/>
    </source>
</evidence>
<evidence type="ECO:0000313" key="16">
    <source>
        <dbReference type="Proteomes" id="UP000199163"/>
    </source>
</evidence>
<dbReference type="STRING" id="568899.SAMN05192534_112112"/>
<evidence type="ECO:0000256" key="4">
    <source>
        <dbReference type="ARBA" id="ARBA00013076"/>
    </source>
</evidence>
<comment type="similarity">
    <text evidence="3">Belongs to the lysine N(6)-hydroxylase/L-ornithine N(5)-oxygenase family.</text>
</comment>
<protein>
    <recommendedName>
        <fullName evidence="5">L-lysine N6-monooxygenase MbtG</fullName>
        <ecNumber evidence="4">1.14.13.59</ecNumber>
    </recommendedName>
    <alternativeName>
        <fullName evidence="13">Lysine 6-N-hydroxylase</fullName>
    </alternativeName>
    <alternativeName>
        <fullName evidence="12">Lysine N6-hydroxylase</fullName>
    </alternativeName>
    <alternativeName>
        <fullName evidence="10">Lysine-N-oxygenase</fullName>
    </alternativeName>
    <alternativeName>
        <fullName evidence="11">Mycobactin synthase protein G</fullName>
    </alternativeName>
</protein>
<organism evidence="15 16">
    <name type="scientific">Alteribacillus persepolensis</name>
    <dbReference type="NCBI Taxonomy" id="568899"/>
    <lineage>
        <taxon>Bacteria</taxon>
        <taxon>Bacillati</taxon>
        <taxon>Bacillota</taxon>
        <taxon>Bacilli</taxon>
        <taxon>Bacillales</taxon>
        <taxon>Bacillaceae</taxon>
        <taxon>Alteribacillus</taxon>
    </lineage>
</organism>
<evidence type="ECO:0000256" key="1">
    <source>
        <dbReference type="ARBA" id="ARBA00001974"/>
    </source>
</evidence>
<evidence type="ECO:0000313" key="15">
    <source>
        <dbReference type="EMBL" id="SDH83699.1"/>
    </source>
</evidence>
<sequence>MTHNQFDVIGVGIGPFNLGLAALVDGVSDVQAIFFEQQTEFNWHPGMLLDGTTLQVPFMADLVTMADPKNPYSYLEYLHEHNRLYPFYFYEHFHIPRKEYNHYCKWAASKLSSCRFGKRVETVEKAEGHWVVHVRDQNTLKWETYETKNLVMGVGTNPSYPDVSGLTPSKDIFHTAQFKQNKENIKQASAVTVIGSGQSAGEVVYEILKNKPSSQTLHWLTRSRGFFPMEYSKLGLEHFSPDYTDYFYSLPQKQKDELLPRQDLLYKGMSVETIADIYDLLYEQTIGGEKANVYLKPISELEKVTNHASHYTLTFRQWEKNETFSIDTDTLILGTGYTPAFPPCLERVKQYMELDDKERFVVSRNYEICLRSSTNSGERLFVQNGEIHTHGPGAPDLGLGAYRNAVIINEITGRELFSINDHNVFQQFG</sequence>
<proteinExistence type="inferred from homology"/>
<gene>
    <name evidence="15" type="ORF">SAMN05192534_112112</name>
</gene>
<dbReference type="Proteomes" id="UP000199163">
    <property type="component" value="Unassembled WGS sequence"/>
</dbReference>
<evidence type="ECO:0000256" key="7">
    <source>
        <dbReference type="ARBA" id="ARBA00022827"/>
    </source>
</evidence>
<dbReference type="Gene3D" id="3.50.50.60">
    <property type="entry name" value="FAD/NAD(P)-binding domain"/>
    <property type="match status" value="1"/>
</dbReference>
<keyword evidence="9" id="KW-0560">Oxidoreductase</keyword>
<dbReference type="GO" id="GO:0047091">
    <property type="term" value="F:L-lysine 6-monooxygenase (NADPH) activity"/>
    <property type="evidence" value="ECO:0007669"/>
    <property type="project" value="UniProtKB-EC"/>
</dbReference>
<dbReference type="EC" id="1.14.13.59" evidence="4"/>
<reference evidence="15 16" key="1">
    <citation type="submission" date="2016-10" db="EMBL/GenBank/DDBJ databases">
        <authorList>
            <person name="de Groot N.N."/>
        </authorList>
    </citation>
    <scope>NUCLEOTIDE SEQUENCE [LARGE SCALE GENOMIC DNA]</scope>
    <source>
        <strain evidence="15 16">DSM 21632</strain>
    </source>
</reference>
<accession>A0A1G8FNP3</accession>
<dbReference type="AlphaFoldDB" id="A0A1G8FNP3"/>
<evidence type="ECO:0000256" key="3">
    <source>
        <dbReference type="ARBA" id="ARBA00007588"/>
    </source>
</evidence>
<dbReference type="RefSeq" id="WP_091273852.1">
    <property type="nucleotide sequence ID" value="NZ_FNDK01000012.1"/>
</dbReference>
<evidence type="ECO:0000256" key="13">
    <source>
        <dbReference type="ARBA" id="ARBA00032738"/>
    </source>
</evidence>
<evidence type="ECO:0000256" key="14">
    <source>
        <dbReference type="ARBA" id="ARBA00048407"/>
    </source>
</evidence>
<comment type="catalytic activity">
    <reaction evidence="14">
        <text>L-lysine + NADPH + O2 = N(6)-hydroxy-L-lysine + NADP(+) + H2O</text>
        <dbReference type="Rhea" id="RHEA:23228"/>
        <dbReference type="ChEBI" id="CHEBI:15377"/>
        <dbReference type="ChEBI" id="CHEBI:15379"/>
        <dbReference type="ChEBI" id="CHEBI:32551"/>
        <dbReference type="ChEBI" id="CHEBI:57783"/>
        <dbReference type="ChEBI" id="CHEBI:57820"/>
        <dbReference type="ChEBI" id="CHEBI:58349"/>
        <dbReference type="EC" id="1.14.13.59"/>
    </reaction>
</comment>
<name>A0A1G8FNP3_9BACI</name>
<evidence type="ECO:0000256" key="6">
    <source>
        <dbReference type="ARBA" id="ARBA00022630"/>
    </source>
</evidence>
<evidence type="ECO:0000256" key="8">
    <source>
        <dbReference type="ARBA" id="ARBA00022857"/>
    </source>
</evidence>
<evidence type="ECO:0000256" key="9">
    <source>
        <dbReference type="ARBA" id="ARBA00023002"/>
    </source>
</evidence>
<evidence type="ECO:0000256" key="5">
    <source>
        <dbReference type="ARBA" id="ARBA00016406"/>
    </source>
</evidence>
<dbReference type="PANTHER" id="PTHR42802:SF1">
    <property type="entry name" value="L-ORNITHINE N(5)-MONOOXYGENASE"/>
    <property type="match status" value="1"/>
</dbReference>
<dbReference type="EMBL" id="FNDK01000012">
    <property type="protein sequence ID" value="SDH83699.1"/>
    <property type="molecule type" value="Genomic_DNA"/>
</dbReference>
<dbReference type="OrthoDB" id="7527071at2"/>
<comment type="cofactor">
    <cofactor evidence="1">
        <name>FAD</name>
        <dbReference type="ChEBI" id="CHEBI:57692"/>
    </cofactor>
</comment>
<keyword evidence="6" id="KW-0285">Flavoprotein</keyword>
<dbReference type="Pfam" id="PF13434">
    <property type="entry name" value="Lys_Orn_oxgnase"/>
    <property type="match status" value="1"/>
</dbReference>
<evidence type="ECO:0000256" key="10">
    <source>
        <dbReference type="ARBA" id="ARBA00029939"/>
    </source>
</evidence>
<dbReference type="SUPFAM" id="SSF51905">
    <property type="entry name" value="FAD/NAD(P)-binding domain"/>
    <property type="match status" value="1"/>
</dbReference>
<dbReference type="PANTHER" id="PTHR42802">
    <property type="entry name" value="MONOOXYGENASE"/>
    <property type="match status" value="1"/>
</dbReference>
<evidence type="ECO:0000256" key="2">
    <source>
        <dbReference type="ARBA" id="ARBA00004924"/>
    </source>
</evidence>
<dbReference type="InterPro" id="IPR025700">
    <property type="entry name" value="Lys/Orn_oxygenase"/>
</dbReference>